<organism evidence="1 2">
    <name type="scientific">Legionella cardiaca</name>
    <dbReference type="NCBI Taxonomy" id="1071983"/>
    <lineage>
        <taxon>Bacteria</taxon>
        <taxon>Pseudomonadati</taxon>
        <taxon>Pseudomonadota</taxon>
        <taxon>Gammaproteobacteria</taxon>
        <taxon>Legionellales</taxon>
        <taxon>Legionellaceae</taxon>
        <taxon>Legionella</taxon>
    </lineage>
</organism>
<evidence type="ECO:0000313" key="2">
    <source>
        <dbReference type="Proteomes" id="UP001222087"/>
    </source>
</evidence>
<evidence type="ECO:0000313" key="1">
    <source>
        <dbReference type="EMBL" id="WED42589.1"/>
    </source>
</evidence>
<protein>
    <submittedName>
        <fullName evidence="1">Uncharacterized protein</fullName>
    </submittedName>
</protein>
<proteinExistence type="predicted"/>
<dbReference type="Proteomes" id="UP001222087">
    <property type="component" value="Chromosome"/>
</dbReference>
<sequence>MKRKFEDYDSKKQEETYIDYIKITKTIILFKNWIKNKNILVNKPCDEKSASVYAIAKLVNSNDPLPLMMPGVTFNPDYCSANYESWEELYLKDDIFISMENLLNNNPQAFSLETVFLSNKYNGYLRTTLRYGDLDQIVMTPSDQERFLTQLKKRYPSYYQDYLDAQSSNDDLCSINIKTLNHLLDAVEVMLILSCHKGGLRSVSLPNSVSDHLSSCGYQLLLQTISENLNENERQGLKKLWAKNIRNQSEKTVQDLIDSALNGACTTTLGLYWLGLLREFRQSFSLIPNEHFLNKIYDHFIADNSVQPRNISKELFVACIKDNMRYIVGEMLHPEMEKTPDIILNSYNAM</sequence>
<name>A0ABY8APF4_9GAMM</name>
<reference evidence="1 2" key="1">
    <citation type="submission" date="2023-02" db="EMBL/GenBank/DDBJ databases">
        <title>Genome Sequence of L. cardiaca H63T.</title>
        <authorList>
            <person name="Lopez A.E."/>
            <person name="Cianciotto N.P."/>
        </authorList>
    </citation>
    <scope>NUCLEOTIDE SEQUENCE [LARGE SCALE GENOMIC DNA]</scope>
    <source>
        <strain evidence="1 2">H63</strain>
    </source>
</reference>
<dbReference type="RefSeq" id="WP_275088412.1">
    <property type="nucleotide sequence ID" value="NZ_CP119078.1"/>
</dbReference>
<gene>
    <name evidence="1" type="ORF">PXX05_11815</name>
</gene>
<keyword evidence="2" id="KW-1185">Reference proteome</keyword>
<dbReference type="EMBL" id="CP119078">
    <property type="protein sequence ID" value="WED42589.1"/>
    <property type="molecule type" value="Genomic_DNA"/>
</dbReference>
<accession>A0ABY8APF4</accession>